<protein>
    <submittedName>
        <fullName evidence="2">Uncharacterized protein</fullName>
    </submittedName>
</protein>
<gene>
    <name evidence="2" type="ORF">PMAYCL1PPCAC_10786</name>
</gene>
<proteinExistence type="predicted"/>
<dbReference type="AlphaFoldDB" id="A0AAN4ZGX0"/>
<accession>A0AAN4ZGX0</accession>
<feature type="region of interest" description="Disordered" evidence="1">
    <location>
        <begin position="74"/>
        <end position="113"/>
    </location>
</feature>
<comment type="caution">
    <text evidence="2">The sequence shown here is derived from an EMBL/GenBank/DDBJ whole genome shotgun (WGS) entry which is preliminary data.</text>
</comment>
<organism evidence="2 3">
    <name type="scientific">Pristionchus mayeri</name>
    <dbReference type="NCBI Taxonomy" id="1317129"/>
    <lineage>
        <taxon>Eukaryota</taxon>
        <taxon>Metazoa</taxon>
        <taxon>Ecdysozoa</taxon>
        <taxon>Nematoda</taxon>
        <taxon>Chromadorea</taxon>
        <taxon>Rhabditida</taxon>
        <taxon>Rhabditina</taxon>
        <taxon>Diplogasteromorpha</taxon>
        <taxon>Diplogasteroidea</taxon>
        <taxon>Neodiplogasteridae</taxon>
        <taxon>Pristionchus</taxon>
    </lineage>
</organism>
<dbReference type="EMBL" id="BTRK01000003">
    <property type="protein sequence ID" value="GMR40591.1"/>
    <property type="molecule type" value="Genomic_DNA"/>
</dbReference>
<feature type="non-terminal residue" evidence="2">
    <location>
        <position position="1"/>
    </location>
</feature>
<evidence type="ECO:0000313" key="3">
    <source>
        <dbReference type="Proteomes" id="UP001328107"/>
    </source>
</evidence>
<sequence>QMQQHQLQHGNHYLEEPDLDVSSIVTEFVPLEDPFVPYFDATEETEAELCAPLEASFASSCGAAVEERMYARFRPQPTGYPPNTSTPTPRFADSPPRVEEARAAGASAASPQRLEDAFADLMDGVEAGRQAGGRSPQQLVEASPGAAAAAAAAHNYREPPPQLSVLEQFLQSISRMVNDTQYARTTNCFKAKIPRDISESTLSSFLTHFVRFPMRRPANTLLQARTSPAVVKALLKTMMEPQSEEYDVSMTRESYFRITLKGSVHSLGQLYQMVRGVALSHRGFVDVNWSPVRGRIAFLGYNGSLPIRMMQPIGSYLEVEQEARQRLNAIFSADVTLSRCGDDSREVFINFFDNVETNPRNGQQSRVTEVNIYHVIHPASSSSTMMATMSSPTMTSSFSSTPTPLIPYPQLATPTHLAATPQHLRGVMGARCFPGSISPKCPEVPVYGQMVPLARMFDPMYTLDECFQLARSYPQHKW</sequence>
<keyword evidence="3" id="KW-1185">Reference proteome</keyword>
<dbReference type="Proteomes" id="UP001328107">
    <property type="component" value="Unassembled WGS sequence"/>
</dbReference>
<evidence type="ECO:0000256" key="1">
    <source>
        <dbReference type="SAM" id="MobiDB-lite"/>
    </source>
</evidence>
<evidence type="ECO:0000313" key="2">
    <source>
        <dbReference type="EMBL" id="GMR40591.1"/>
    </source>
</evidence>
<name>A0AAN4ZGX0_9BILA</name>
<reference evidence="3" key="1">
    <citation type="submission" date="2022-10" db="EMBL/GenBank/DDBJ databases">
        <title>Genome assembly of Pristionchus species.</title>
        <authorList>
            <person name="Yoshida K."/>
            <person name="Sommer R.J."/>
        </authorList>
    </citation>
    <scope>NUCLEOTIDE SEQUENCE [LARGE SCALE GENOMIC DNA]</scope>
    <source>
        <strain evidence="3">RS5460</strain>
    </source>
</reference>